<feature type="transmembrane region" description="Helical" evidence="1">
    <location>
        <begin position="62"/>
        <end position="81"/>
    </location>
</feature>
<dbReference type="AlphaFoldDB" id="A0A2T1HY39"/>
<dbReference type="InterPro" id="IPR002656">
    <property type="entry name" value="Acyl_transf_3_dom"/>
</dbReference>
<dbReference type="Pfam" id="PF01757">
    <property type="entry name" value="Acyl_transf_3"/>
    <property type="match status" value="1"/>
</dbReference>
<keyword evidence="1" id="KW-0472">Membrane</keyword>
<feature type="transmembrane region" description="Helical" evidence="1">
    <location>
        <begin position="241"/>
        <end position="258"/>
    </location>
</feature>
<feature type="transmembrane region" description="Helical" evidence="1">
    <location>
        <begin position="163"/>
        <end position="183"/>
    </location>
</feature>
<accession>A0A2T1HY39</accession>
<name>A0A2T1HY39_9HYPH</name>
<keyword evidence="1" id="KW-1133">Transmembrane helix</keyword>
<sequence length="379" mass="41000">MRGILFEDTPAEFCLVAPTLAPAAAAAGGYRVNRHFLILDGLRGIAAVSVLVYHGGVGMKGGFLAVDLFFVLSGFVLAYSYSGRLAAGMTFWSFSLQRFIRLYPLTVVGTLAGLLTLLAHNLSHVEDSYSLGELSRLTGLSLLVAPSLSGSSFAHEVFPLNTVLWSLFFEWTVNIAFGVIHGALTTKRTFALCMFGLAGVLLSGELGGNMPQNFWSGFPRVTFGFFGGVLLHDLWRGQTAAWMRLGFWPAAGAILLLLSVDWPIWAFPLAGILIAALILSSARGQVTGIEAILCAQLGALSYPIYVLHRPVQYFVDAAMKRIGLADWSRLDVATAALVTSLVGFGVLRAYDEPVRAWLSAATRATADRRRMFASRQLDQ</sequence>
<dbReference type="PANTHER" id="PTHR23028:SF134">
    <property type="entry name" value="PUTATIVE (AFU_ORTHOLOGUE AFUA_4G08520)-RELATED"/>
    <property type="match status" value="1"/>
</dbReference>
<feature type="domain" description="Acyltransferase 3" evidence="2">
    <location>
        <begin position="39"/>
        <end position="345"/>
    </location>
</feature>
<feature type="transmembrane region" description="Helical" evidence="1">
    <location>
        <begin position="36"/>
        <end position="56"/>
    </location>
</feature>
<organism evidence="3 4">
    <name type="scientific">Alsobacter soli</name>
    <dbReference type="NCBI Taxonomy" id="2109933"/>
    <lineage>
        <taxon>Bacteria</taxon>
        <taxon>Pseudomonadati</taxon>
        <taxon>Pseudomonadota</taxon>
        <taxon>Alphaproteobacteria</taxon>
        <taxon>Hyphomicrobiales</taxon>
        <taxon>Alsobacteraceae</taxon>
        <taxon>Alsobacter</taxon>
    </lineage>
</organism>
<comment type="caution">
    <text evidence="3">The sequence shown here is derived from an EMBL/GenBank/DDBJ whole genome shotgun (WGS) entry which is preliminary data.</text>
</comment>
<keyword evidence="4" id="KW-1185">Reference proteome</keyword>
<evidence type="ECO:0000256" key="1">
    <source>
        <dbReference type="SAM" id="Phobius"/>
    </source>
</evidence>
<dbReference type="EMBL" id="PVZS01000002">
    <property type="protein sequence ID" value="PSC06581.1"/>
    <property type="molecule type" value="Genomic_DNA"/>
</dbReference>
<dbReference type="GO" id="GO:0016747">
    <property type="term" value="F:acyltransferase activity, transferring groups other than amino-acyl groups"/>
    <property type="evidence" value="ECO:0007669"/>
    <property type="project" value="InterPro"/>
</dbReference>
<dbReference type="InterPro" id="IPR050879">
    <property type="entry name" value="Acyltransferase_3"/>
</dbReference>
<evidence type="ECO:0000313" key="4">
    <source>
        <dbReference type="Proteomes" id="UP000239772"/>
    </source>
</evidence>
<reference evidence="4" key="1">
    <citation type="submission" date="2018-03" db="EMBL/GenBank/DDBJ databases">
        <authorList>
            <person name="Sun L."/>
            <person name="Liu H."/>
            <person name="Chen W."/>
            <person name="Huang K."/>
            <person name="Liu W."/>
            <person name="Gao X."/>
        </authorList>
    </citation>
    <scope>NUCLEOTIDE SEQUENCE [LARGE SCALE GENOMIC DNA]</scope>
    <source>
        <strain evidence="4">SH9</strain>
    </source>
</reference>
<protein>
    <recommendedName>
        <fullName evidence="2">Acyltransferase 3 domain-containing protein</fullName>
    </recommendedName>
</protein>
<dbReference type="Proteomes" id="UP000239772">
    <property type="component" value="Unassembled WGS sequence"/>
</dbReference>
<proteinExistence type="predicted"/>
<feature type="transmembrane region" description="Helical" evidence="1">
    <location>
        <begin position="102"/>
        <end position="122"/>
    </location>
</feature>
<keyword evidence="1" id="KW-0812">Transmembrane</keyword>
<dbReference type="PANTHER" id="PTHR23028">
    <property type="entry name" value="ACETYLTRANSFERASE"/>
    <property type="match status" value="1"/>
</dbReference>
<evidence type="ECO:0000313" key="3">
    <source>
        <dbReference type="EMBL" id="PSC06581.1"/>
    </source>
</evidence>
<evidence type="ECO:0000259" key="2">
    <source>
        <dbReference type="Pfam" id="PF01757"/>
    </source>
</evidence>
<gene>
    <name evidence="3" type="ORF">SLNSH_01860</name>
</gene>